<evidence type="ECO:0000313" key="13">
    <source>
        <dbReference type="Proteomes" id="UP000007264"/>
    </source>
</evidence>
<dbReference type="UniPathway" id="UPA00322"/>
<evidence type="ECO:0000256" key="5">
    <source>
        <dbReference type="ARBA" id="ARBA00022679"/>
    </source>
</evidence>
<dbReference type="Gene3D" id="1.10.287.1970">
    <property type="match status" value="1"/>
</dbReference>
<dbReference type="STRING" id="574566.I0Z0L3"/>
<dbReference type="RefSeq" id="XP_005648726.1">
    <property type="nucleotide sequence ID" value="XM_005648669.1"/>
</dbReference>
<dbReference type="GO" id="GO:0042853">
    <property type="term" value="P:L-alanine catabolic process"/>
    <property type="evidence" value="ECO:0007669"/>
    <property type="project" value="UniProtKB-UniPathway"/>
</dbReference>
<comment type="cofactor">
    <cofactor evidence="2">
        <name>pyridoxal 5'-phosphate</name>
        <dbReference type="ChEBI" id="CHEBI:597326"/>
    </cofactor>
</comment>
<comment type="pathway">
    <text evidence="7">Amino-acid degradation; L-alanine degradation via transaminase pathway; pyruvate from L-alanine: step 1/1.</text>
</comment>
<reference evidence="12 13" key="1">
    <citation type="journal article" date="2012" name="Genome Biol.">
        <title>The genome of the polar eukaryotic microalga coccomyxa subellipsoidea reveals traits of cold adaptation.</title>
        <authorList>
            <person name="Blanc G."/>
            <person name="Agarkova I."/>
            <person name="Grimwood J."/>
            <person name="Kuo A."/>
            <person name="Brueggeman A."/>
            <person name="Dunigan D."/>
            <person name="Gurnon J."/>
            <person name="Ladunga I."/>
            <person name="Lindquist E."/>
            <person name="Lucas S."/>
            <person name="Pangilinan J."/>
            <person name="Proschold T."/>
            <person name="Salamov A."/>
            <person name="Schmutz J."/>
            <person name="Weeks D."/>
            <person name="Yamada T."/>
            <person name="Claverie J.M."/>
            <person name="Grigoriev I."/>
            <person name="Van Etten J."/>
            <person name="Lomsadze A."/>
            <person name="Borodovsky M."/>
        </authorList>
    </citation>
    <scope>NUCLEOTIDE SEQUENCE [LARGE SCALE GENOMIC DNA]</scope>
    <source>
        <strain evidence="12 13">C-169</strain>
    </source>
</reference>
<dbReference type="GO" id="GO:0004021">
    <property type="term" value="F:L-alanine:2-oxoglutarate aminotransferase activity"/>
    <property type="evidence" value="ECO:0007669"/>
    <property type="project" value="UniProtKB-ARBA"/>
</dbReference>
<evidence type="ECO:0000256" key="9">
    <source>
        <dbReference type="ARBA" id="ARBA00025785"/>
    </source>
</evidence>
<dbReference type="GO" id="GO:0008453">
    <property type="term" value="F:alanine-glyoxylate transaminase activity"/>
    <property type="evidence" value="ECO:0007669"/>
    <property type="project" value="UniProtKB-EC"/>
</dbReference>
<evidence type="ECO:0000256" key="3">
    <source>
        <dbReference type="ARBA" id="ARBA00011738"/>
    </source>
</evidence>
<dbReference type="FunFam" id="3.40.640.10:FF:000012">
    <property type="entry name" value="alanine aminotransferase 2"/>
    <property type="match status" value="1"/>
</dbReference>
<gene>
    <name evidence="12" type="ORF">COCSUDRAFT_23319</name>
</gene>
<feature type="domain" description="Aminotransferase class I/classII large" evidence="11">
    <location>
        <begin position="104"/>
        <end position="489"/>
    </location>
</feature>
<evidence type="ECO:0000256" key="8">
    <source>
        <dbReference type="ARBA" id="ARBA00025709"/>
    </source>
</evidence>
<comment type="similarity">
    <text evidence="9">Belongs to the class-I pyridoxal-phosphate-dependent aminotransferase family. Alanine aminotransferase subfamily.</text>
</comment>
<evidence type="ECO:0000256" key="6">
    <source>
        <dbReference type="ARBA" id="ARBA00022898"/>
    </source>
</evidence>
<dbReference type="OrthoDB" id="1732682at2759"/>
<comment type="subunit">
    <text evidence="3">Homodimer.</text>
</comment>
<evidence type="ECO:0000256" key="2">
    <source>
        <dbReference type="ARBA" id="ARBA00001933"/>
    </source>
</evidence>
<accession>I0Z0L3</accession>
<dbReference type="SUPFAM" id="SSF53383">
    <property type="entry name" value="PLP-dependent transferases"/>
    <property type="match status" value="1"/>
</dbReference>
<dbReference type="Gene3D" id="3.40.640.10">
    <property type="entry name" value="Type I PLP-dependent aspartate aminotransferase-like (Major domain)"/>
    <property type="match status" value="1"/>
</dbReference>
<dbReference type="eggNOG" id="KOG0258">
    <property type="taxonomic scope" value="Eukaryota"/>
</dbReference>
<dbReference type="EMBL" id="AGSI01000006">
    <property type="protein sequence ID" value="EIE24182.1"/>
    <property type="molecule type" value="Genomic_DNA"/>
</dbReference>
<comment type="catalytic activity">
    <reaction evidence="1">
        <text>glyoxylate + L-alanine = glycine + pyruvate</text>
        <dbReference type="Rhea" id="RHEA:24248"/>
        <dbReference type="ChEBI" id="CHEBI:15361"/>
        <dbReference type="ChEBI" id="CHEBI:36655"/>
        <dbReference type="ChEBI" id="CHEBI:57305"/>
        <dbReference type="ChEBI" id="CHEBI:57972"/>
        <dbReference type="EC" id="2.6.1.44"/>
    </reaction>
</comment>
<comment type="caution">
    <text evidence="12">The sequence shown here is derived from an EMBL/GenBank/DDBJ whole genome shotgun (WGS) entry which is preliminary data.</text>
</comment>
<proteinExistence type="inferred from homology"/>
<sequence>MVANGAVDSVKGPQPSCSPLALENINPKVVKAQYAVRGEIVIRAKELEDKLHAGEKLPFDKILYCNIGNPQQLGQHPVTFYRQVLAICDYPELLESAEAKSIFPPDVLARAKKYLAAIPGGTGAYSDSRGAMVLRQDIAKGIEERDGYPCDPDNLFLTDGASQGVHAMMRLLLRDEKDAVLTPIPQYPLYSATLTMYGGVLLPYYLHEETGWSLDINELREQTYKARSEGQNVRALVVINPGNPTGQILSYENQVDVVKFCKEEGIVLLADEVYQANIYRPDKTFTSFKKARPFLSSQPRCLHACEEEVTLASMMSISKGFYGECGRRGGYTELVNVDPSVLSEVYKLASINLCSNLNGQICMALVMNPPKEGEPSYDLYAKERTELLASLKRRALKLHKTLSALQGVTCTEPEGALYAMPQIRLPQGAIEAAKKTGKAADFFYCMQLLEETGIVTVPGSGFKQEEGTFHFRTTFLVPEPETDEVAERLVKFHNSFLAKYGEPEQ</sequence>
<dbReference type="InterPro" id="IPR045088">
    <property type="entry name" value="ALAT1/2-like"/>
</dbReference>
<dbReference type="FunFam" id="3.90.1150.10:FF:000010">
    <property type="entry name" value="Alanine aminotransferase 2"/>
    <property type="match status" value="1"/>
</dbReference>
<evidence type="ECO:0000256" key="4">
    <source>
        <dbReference type="ARBA" id="ARBA00022576"/>
    </source>
</evidence>
<dbReference type="GeneID" id="17042180"/>
<dbReference type="AlphaFoldDB" id="I0Z0L3"/>
<dbReference type="InterPro" id="IPR015422">
    <property type="entry name" value="PyrdxlP-dep_Trfase_small"/>
</dbReference>
<dbReference type="GO" id="GO:0047958">
    <property type="term" value="F:glycine:2-oxoglutarate aminotransferase activity"/>
    <property type="evidence" value="ECO:0007669"/>
    <property type="project" value="UniProtKB-EC"/>
</dbReference>
<dbReference type="Pfam" id="PF00155">
    <property type="entry name" value="Aminotran_1_2"/>
    <property type="match status" value="1"/>
</dbReference>
<dbReference type="Proteomes" id="UP000007264">
    <property type="component" value="Unassembled WGS sequence"/>
</dbReference>
<dbReference type="InterPro" id="IPR004839">
    <property type="entry name" value="Aminotransferase_I/II_large"/>
</dbReference>
<dbReference type="InterPro" id="IPR015421">
    <property type="entry name" value="PyrdxlP-dep_Trfase_major"/>
</dbReference>
<dbReference type="PANTHER" id="PTHR11751">
    <property type="entry name" value="ALANINE AMINOTRANSFERASE"/>
    <property type="match status" value="1"/>
</dbReference>
<evidence type="ECO:0000256" key="7">
    <source>
        <dbReference type="ARBA" id="ARBA00025708"/>
    </source>
</evidence>
<dbReference type="GO" id="GO:0030170">
    <property type="term" value="F:pyridoxal phosphate binding"/>
    <property type="evidence" value="ECO:0007669"/>
    <property type="project" value="InterPro"/>
</dbReference>
<evidence type="ECO:0000313" key="12">
    <source>
        <dbReference type="EMBL" id="EIE24182.1"/>
    </source>
</evidence>
<keyword evidence="4 12" id="KW-0032">Aminotransferase</keyword>
<name>I0Z0L3_COCSC</name>
<dbReference type="UniPathway" id="UPA00528">
    <property type="reaction ID" value="UER00586"/>
</dbReference>
<evidence type="ECO:0000259" key="11">
    <source>
        <dbReference type="Pfam" id="PF00155"/>
    </source>
</evidence>
<keyword evidence="6" id="KW-0663">Pyridoxal phosphate</keyword>
<keyword evidence="13" id="KW-1185">Reference proteome</keyword>
<dbReference type="PANTHER" id="PTHR11751:SF29">
    <property type="entry name" value="ALANINE TRANSAMINASE"/>
    <property type="match status" value="1"/>
</dbReference>
<dbReference type="FunFam" id="1.10.287.1970:FF:000001">
    <property type="entry name" value="Alanine aminotransferase 2"/>
    <property type="match status" value="1"/>
</dbReference>
<dbReference type="InterPro" id="IPR015424">
    <property type="entry name" value="PyrdxlP-dep_Trfase"/>
</dbReference>
<dbReference type="CDD" id="cd00609">
    <property type="entry name" value="AAT_like"/>
    <property type="match status" value="1"/>
</dbReference>
<keyword evidence="5" id="KW-0808">Transferase</keyword>
<protein>
    <submittedName>
        <fullName evidence="12">Alanine aminotransferase 2</fullName>
    </submittedName>
</protein>
<comment type="catalytic activity">
    <reaction evidence="10">
        <text>glycine + 2-oxoglutarate = glyoxylate + L-glutamate</text>
        <dbReference type="Rhea" id="RHEA:14089"/>
        <dbReference type="ChEBI" id="CHEBI:16810"/>
        <dbReference type="ChEBI" id="CHEBI:29985"/>
        <dbReference type="ChEBI" id="CHEBI:36655"/>
        <dbReference type="ChEBI" id="CHEBI:57305"/>
        <dbReference type="EC" id="2.6.1.4"/>
    </reaction>
</comment>
<evidence type="ECO:0000256" key="10">
    <source>
        <dbReference type="ARBA" id="ARBA00052537"/>
    </source>
</evidence>
<comment type="pathway">
    <text evidence="8">Photosynthesis; C4 acid pathway.</text>
</comment>
<dbReference type="KEGG" id="csl:COCSUDRAFT_23319"/>
<evidence type="ECO:0000256" key="1">
    <source>
        <dbReference type="ARBA" id="ARBA00001781"/>
    </source>
</evidence>
<dbReference type="Gene3D" id="3.90.1150.10">
    <property type="entry name" value="Aspartate Aminotransferase, domain 1"/>
    <property type="match status" value="1"/>
</dbReference>
<organism evidence="12 13">
    <name type="scientific">Coccomyxa subellipsoidea (strain C-169)</name>
    <name type="common">Green microalga</name>
    <dbReference type="NCBI Taxonomy" id="574566"/>
    <lineage>
        <taxon>Eukaryota</taxon>
        <taxon>Viridiplantae</taxon>
        <taxon>Chlorophyta</taxon>
        <taxon>core chlorophytes</taxon>
        <taxon>Trebouxiophyceae</taxon>
        <taxon>Trebouxiophyceae incertae sedis</taxon>
        <taxon>Coccomyxaceae</taxon>
        <taxon>Coccomyxa</taxon>
        <taxon>Coccomyxa subellipsoidea</taxon>
    </lineage>
</organism>